<gene>
    <name evidence="2" type="ORF">SBOR_10010</name>
</gene>
<dbReference type="HOGENOM" id="CLU_1403197_0_0_1"/>
<accession>W9C4V2</accession>
<reference evidence="2 3" key="1">
    <citation type="journal article" date="2014" name="Genome Announc.">
        <title>Draft genome sequence of Sclerotinia borealis, a psychrophilic plant pathogenic fungus.</title>
        <authorList>
            <person name="Mardanov A.V."/>
            <person name="Beletsky A.V."/>
            <person name="Kadnikov V.V."/>
            <person name="Ignatov A.N."/>
            <person name="Ravin N.V."/>
        </authorList>
    </citation>
    <scope>NUCLEOTIDE SEQUENCE [LARGE SCALE GENOMIC DNA]</scope>
    <source>
        <strain evidence="3">F-4157</strain>
    </source>
</reference>
<feature type="region of interest" description="Disordered" evidence="1">
    <location>
        <begin position="1"/>
        <end position="29"/>
    </location>
</feature>
<evidence type="ECO:0000313" key="3">
    <source>
        <dbReference type="Proteomes" id="UP000019487"/>
    </source>
</evidence>
<dbReference type="EMBL" id="AYSA01000854">
    <property type="protein sequence ID" value="ESZ89605.1"/>
    <property type="molecule type" value="Genomic_DNA"/>
</dbReference>
<organism evidence="2 3">
    <name type="scientific">Sclerotinia borealis (strain F-4128)</name>
    <dbReference type="NCBI Taxonomy" id="1432307"/>
    <lineage>
        <taxon>Eukaryota</taxon>
        <taxon>Fungi</taxon>
        <taxon>Dikarya</taxon>
        <taxon>Ascomycota</taxon>
        <taxon>Pezizomycotina</taxon>
        <taxon>Leotiomycetes</taxon>
        <taxon>Helotiales</taxon>
        <taxon>Sclerotiniaceae</taxon>
        <taxon>Sclerotinia</taxon>
    </lineage>
</organism>
<dbReference type="AlphaFoldDB" id="W9C4V2"/>
<protein>
    <submittedName>
        <fullName evidence="2">Uncharacterized protein</fullName>
    </submittedName>
</protein>
<proteinExistence type="predicted"/>
<keyword evidence="3" id="KW-1185">Reference proteome</keyword>
<evidence type="ECO:0000313" key="2">
    <source>
        <dbReference type="EMBL" id="ESZ89605.1"/>
    </source>
</evidence>
<feature type="compositionally biased region" description="Polar residues" evidence="1">
    <location>
        <begin position="1"/>
        <end position="28"/>
    </location>
</feature>
<name>W9C4V2_SCLBF</name>
<dbReference type="OrthoDB" id="3512524at2759"/>
<evidence type="ECO:0000256" key="1">
    <source>
        <dbReference type="SAM" id="MobiDB-lite"/>
    </source>
</evidence>
<comment type="caution">
    <text evidence="2">The sequence shown here is derived from an EMBL/GenBank/DDBJ whole genome shotgun (WGS) entry which is preliminary data.</text>
</comment>
<sequence length="194" mass="21607">MSLSSCDQNLSIDSSRTQSPTTDSTQLEGLSGSDCLSKFPNFHLLPTELQWEILYQAAALSEPRVISVHFKILDAYGPSLLYPIPEGIASTEAFLQAGGKWKTKDGDFVLLALYPPSQYDEHNMQPGPPAKFHFRPEKDILRMDSLSLLQISKPESIKHLAIPALRNSLVGWKAWWFSQTLVSPPTTKSKAYLS</sequence>
<dbReference type="Proteomes" id="UP000019487">
    <property type="component" value="Unassembled WGS sequence"/>
</dbReference>